<proteinExistence type="predicted"/>
<reference evidence="3" key="1">
    <citation type="submission" date="2016-10" db="EMBL/GenBank/DDBJ databases">
        <authorList>
            <person name="Varghese N."/>
            <person name="Submissions S."/>
        </authorList>
    </citation>
    <scope>NUCLEOTIDE SEQUENCE [LARGE SCALE GENOMIC DNA]</scope>
    <source>
        <strain evidence="3">B4,CECT 8067,JCM 17497</strain>
    </source>
</reference>
<protein>
    <recommendedName>
        <fullName evidence="1">DUF7344 domain-containing protein</fullName>
    </recommendedName>
</protein>
<dbReference type="InterPro" id="IPR055768">
    <property type="entry name" value="DUF7344"/>
</dbReference>
<dbReference type="EMBL" id="FNFE01000004">
    <property type="protein sequence ID" value="SDK44676.1"/>
    <property type="molecule type" value="Genomic_DNA"/>
</dbReference>
<evidence type="ECO:0000259" key="1">
    <source>
        <dbReference type="Pfam" id="PF24035"/>
    </source>
</evidence>
<gene>
    <name evidence="2" type="ORF">SAMN04515672_3142</name>
</gene>
<name>A0A1G9BYX3_9EURY</name>
<evidence type="ECO:0000313" key="2">
    <source>
        <dbReference type="EMBL" id="SDK44676.1"/>
    </source>
</evidence>
<keyword evidence="3" id="KW-1185">Reference proteome</keyword>
<accession>A0A1G9BYX3</accession>
<dbReference type="RefSeq" id="WP_090308830.1">
    <property type="nucleotide sequence ID" value="NZ_FNFE01000004.1"/>
</dbReference>
<dbReference type="Pfam" id="PF24035">
    <property type="entry name" value="DUF7344"/>
    <property type="match status" value="1"/>
</dbReference>
<evidence type="ECO:0000313" key="3">
    <source>
        <dbReference type="Proteomes" id="UP000198882"/>
    </source>
</evidence>
<dbReference type="AlphaFoldDB" id="A0A1G9BYX3"/>
<sequence>MLDLTFQILSNKQRRQLLTKLLESRNDTGVCVPEEVVDEDQQLEEATLELRHRHLPLLEEAQFVEWNSSRHTVERGAKFGEIRPLLRLLTTNPHNLPGEWT</sequence>
<feature type="domain" description="DUF7344" evidence="1">
    <location>
        <begin position="6"/>
        <end position="74"/>
    </location>
</feature>
<organism evidence="2 3">
    <name type="scientific">Natronorubrum texcoconense</name>
    <dbReference type="NCBI Taxonomy" id="1095776"/>
    <lineage>
        <taxon>Archaea</taxon>
        <taxon>Methanobacteriati</taxon>
        <taxon>Methanobacteriota</taxon>
        <taxon>Stenosarchaea group</taxon>
        <taxon>Halobacteria</taxon>
        <taxon>Halobacteriales</taxon>
        <taxon>Natrialbaceae</taxon>
        <taxon>Natronorubrum</taxon>
    </lineage>
</organism>
<dbReference type="Proteomes" id="UP000198882">
    <property type="component" value="Unassembled WGS sequence"/>
</dbReference>